<accession>A0A6N7PYQ7</accession>
<protein>
    <submittedName>
        <fullName evidence="4">DUF4139 domain-containing protein</fullName>
    </submittedName>
</protein>
<keyword evidence="5" id="KW-1185">Reference proteome</keyword>
<dbReference type="Proteomes" id="UP000440224">
    <property type="component" value="Unassembled WGS sequence"/>
</dbReference>
<evidence type="ECO:0000313" key="5">
    <source>
        <dbReference type="Proteomes" id="UP000440224"/>
    </source>
</evidence>
<feature type="domain" description="DUF4139" evidence="3">
    <location>
        <begin position="213"/>
        <end position="641"/>
    </location>
</feature>
<dbReference type="InterPro" id="IPR036737">
    <property type="entry name" value="OmpA-like_sf"/>
</dbReference>
<dbReference type="OrthoDB" id="580912at2"/>
<proteinExistence type="predicted"/>
<dbReference type="PANTHER" id="PTHR31005:SF8">
    <property type="entry name" value="DUF4139 DOMAIN-CONTAINING PROTEIN"/>
    <property type="match status" value="1"/>
</dbReference>
<dbReference type="PANTHER" id="PTHR31005">
    <property type="entry name" value="DUF4139 DOMAIN-CONTAINING PROTEIN"/>
    <property type="match status" value="1"/>
</dbReference>
<dbReference type="Gene3D" id="3.30.1330.60">
    <property type="entry name" value="OmpA-like domain"/>
    <property type="match status" value="1"/>
</dbReference>
<feature type="region of interest" description="Disordered" evidence="2">
    <location>
        <begin position="353"/>
        <end position="386"/>
    </location>
</feature>
<dbReference type="SUPFAM" id="SSF103088">
    <property type="entry name" value="OmpA-like"/>
    <property type="match status" value="1"/>
</dbReference>
<comment type="caution">
    <text evidence="4">The sequence shown here is derived from an EMBL/GenBank/DDBJ whole genome shotgun (WGS) entry which is preliminary data.</text>
</comment>
<dbReference type="EMBL" id="WJIE01000017">
    <property type="protein sequence ID" value="MRG97342.1"/>
    <property type="molecule type" value="Genomic_DNA"/>
</dbReference>
<dbReference type="Pfam" id="PF13598">
    <property type="entry name" value="DUF4139"/>
    <property type="match status" value="1"/>
</dbReference>
<sequence length="827" mass="89928">MLGGSEGRGMPCPYPDLGPVAMGTTEKAQRGCCCRCPPRVRRWPPSPFFLSRSRRRRFTIPRSLGRVVRRRAFGAPRAAGSARRGLPMKKILAPIALLLLSGCASKATSFVKSDTTLGRVVVYRNGIAYFERYAEIDGDALRLSVPGDKIDDFLKSLTVTDATTGKPAPIAYPTTGHALAGQEQNQQQAQQNGSGNLVNMEIQLQGPRPHKLLLSYVTEAPSWKPSYRVSVGKDGKMKVEAWAIVDNTSGEDWNKVKLGVGSSSALSFRFDLRSVRMVQRETLQSNDLFAQAPPMGGSTYAGQPFAPGMPGKGNRVVAELDDAKLAAVDAPRDEERNMPVAKANKRGIAQGTFGGLGGGRAAGAAAPTKPASRPMEPWAETKPKDDSGLSRLAAQYRNSRRQVVVEGFADGRDGDKYGASLDRANRAREQLIRAGLDPSQVVAVGNGMQAGRAGGVRIVEAPPEEAQQAQMQNTATLDPGKAASAEPIGTSHFESPTPMTVPRLMSAMVSILNTETEGAFVYFYDPESTRGNSAFPFRAVRLKNPTDSVLESGPVTVFGEGRFIGEGMSDPIPARSFAFVPFALDRQIVVERKDETRDAIARILSVQRGVFSTEVRHTKKKTLVMTNRLQDKATVYVRHTVAPGFKLSKAPPSQERFGESYLFKIEIPAGAKVEVDIEEETPLFKSTDIRSNVGMEMVRVHLSSAAVAGPLKESVTKLLDLQKEMANLEQRISSSREQMAEYRQRLDELHAQIVTLKVVKSGGPLMQSLEKKMQEVSDRISKATIDLVALQEKLMLARIRFQDGVSELSLEKETTGADTKDPAGTKI</sequence>
<evidence type="ECO:0000313" key="4">
    <source>
        <dbReference type="EMBL" id="MRG97342.1"/>
    </source>
</evidence>
<name>A0A6N7PYQ7_9BACT</name>
<evidence type="ECO:0000259" key="3">
    <source>
        <dbReference type="Pfam" id="PF13598"/>
    </source>
</evidence>
<keyword evidence="1" id="KW-0175">Coiled coil</keyword>
<evidence type="ECO:0000256" key="2">
    <source>
        <dbReference type="SAM" id="MobiDB-lite"/>
    </source>
</evidence>
<reference evidence="4 5" key="1">
    <citation type="submission" date="2019-10" db="EMBL/GenBank/DDBJ databases">
        <title>A soil myxobacterium in the family Polyangiaceae.</title>
        <authorList>
            <person name="Li Y."/>
            <person name="Wang J."/>
        </authorList>
    </citation>
    <scope>NUCLEOTIDE SEQUENCE [LARGE SCALE GENOMIC DNA]</scope>
    <source>
        <strain evidence="4 5">DSM 14734</strain>
    </source>
</reference>
<feature type="coiled-coil region" evidence="1">
    <location>
        <begin position="711"/>
        <end position="793"/>
    </location>
</feature>
<dbReference type="AlphaFoldDB" id="A0A6N7PYQ7"/>
<dbReference type="InterPro" id="IPR037291">
    <property type="entry name" value="DUF4139"/>
</dbReference>
<dbReference type="InterPro" id="IPR011935">
    <property type="entry name" value="CHP02231"/>
</dbReference>
<gene>
    <name evidence="4" type="ORF">GF068_36260</name>
</gene>
<evidence type="ECO:0000256" key="1">
    <source>
        <dbReference type="SAM" id="Coils"/>
    </source>
</evidence>
<organism evidence="4 5">
    <name type="scientific">Polyangium spumosum</name>
    <dbReference type="NCBI Taxonomy" id="889282"/>
    <lineage>
        <taxon>Bacteria</taxon>
        <taxon>Pseudomonadati</taxon>
        <taxon>Myxococcota</taxon>
        <taxon>Polyangia</taxon>
        <taxon>Polyangiales</taxon>
        <taxon>Polyangiaceae</taxon>
        <taxon>Polyangium</taxon>
    </lineage>
</organism>